<dbReference type="InterPro" id="IPR052344">
    <property type="entry name" value="Transposase-related"/>
</dbReference>
<organism evidence="2 3">
    <name type="scientific">Pseudomonas fluorescens</name>
    <dbReference type="NCBI Taxonomy" id="294"/>
    <lineage>
        <taxon>Bacteria</taxon>
        <taxon>Pseudomonadati</taxon>
        <taxon>Pseudomonadota</taxon>
        <taxon>Gammaproteobacteria</taxon>
        <taxon>Pseudomonadales</taxon>
        <taxon>Pseudomonadaceae</taxon>
        <taxon>Pseudomonas</taxon>
    </lineage>
</organism>
<dbReference type="EMBL" id="CABVHJ010000008">
    <property type="protein sequence ID" value="VVM94978.1"/>
    <property type="molecule type" value="Genomic_DNA"/>
</dbReference>
<sequence length="144" mass="16290">MQPKGKTGRADIALNLINKLYGIERDLKDNVDEDRKTGRHERSLPVLAQIRSWMEKTQPQVTAQNALGKAVGYLASNWSKLERYVEQGYLPIGRVGMWRGGLRSVSTPRSSNRTCATNASGFRPRSICLRTRHIGHSRRQLMEA</sequence>
<evidence type="ECO:0000313" key="3">
    <source>
        <dbReference type="Proteomes" id="UP000327167"/>
    </source>
</evidence>
<gene>
    <name evidence="2" type="ORF">PS655_03017</name>
</gene>
<dbReference type="Pfam" id="PF03050">
    <property type="entry name" value="DDE_Tnp_IS66"/>
    <property type="match status" value="1"/>
</dbReference>
<accession>A0A5E6U445</accession>
<reference evidence="2 3" key="1">
    <citation type="submission" date="2019-09" db="EMBL/GenBank/DDBJ databases">
        <authorList>
            <person name="Chandra G."/>
            <person name="Truman W A."/>
        </authorList>
    </citation>
    <scope>NUCLEOTIDE SEQUENCE [LARGE SCALE GENOMIC DNA]</scope>
    <source>
        <strain evidence="2">PS655</strain>
    </source>
</reference>
<proteinExistence type="predicted"/>
<evidence type="ECO:0000259" key="1">
    <source>
        <dbReference type="Pfam" id="PF03050"/>
    </source>
</evidence>
<dbReference type="PANTHER" id="PTHR33678">
    <property type="entry name" value="BLL1576 PROTEIN"/>
    <property type="match status" value="1"/>
</dbReference>
<dbReference type="InterPro" id="IPR004291">
    <property type="entry name" value="Transposase_IS66_central"/>
</dbReference>
<feature type="domain" description="Transposase IS66 central" evidence="1">
    <location>
        <begin position="4"/>
        <end position="92"/>
    </location>
</feature>
<dbReference type="Proteomes" id="UP000327167">
    <property type="component" value="Unassembled WGS sequence"/>
</dbReference>
<dbReference type="PANTHER" id="PTHR33678:SF1">
    <property type="entry name" value="BLL1576 PROTEIN"/>
    <property type="match status" value="1"/>
</dbReference>
<dbReference type="AlphaFoldDB" id="A0A5E6U445"/>
<name>A0A5E6U445_PSEFL</name>
<evidence type="ECO:0000313" key="2">
    <source>
        <dbReference type="EMBL" id="VVM94978.1"/>
    </source>
</evidence>
<protein>
    <recommendedName>
        <fullName evidence="1">Transposase IS66 central domain-containing protein</fullName>
    </recommendedName>
</protein>